<dbReference type="Gene3D" id="3.40.190.10">
    <property type="entry name" value="Periplasmic binding protein-like II"/>
    <property type="match status" value="1"/>
</dbReference>
<dbReference type="AlphaFoldDB" id="A0A9D2Q1D4"/>
<dbReference type="InterPro" id="IPR006311">
    <property type="entry name" value="TAT_signal"/>
</dbReference>
<evidence type="ECO:0000313" key="3">
    <source>
        <dbReference type="Proteomes" id="UP000823854"/>
    </source>
</evidence>
<evidence type="ECO:0000313" key="2">
    <source>
        <dbReference type="EMBL" id="HJC70204.1"/>
    </source>
</evidence>
<dbReference type="SUPFAM" id="SSF53850">
    <property type="entry name" value="Periplasmic binding protein-like II"/>
    <property type="match status" value="1"/>
</dbReference>
<evidence type="ECO:0000256" key="1">
    <source>
        <dbReference type="SAM" id="Phobius"/>
    </source>
</evidence>
<feature type="transmembrane region" description="Helical" evidence="1">
    <location>
        <begin position="20"/>
        <end position="38"/>
    </location>
</feature>
<accession>A0A9D2Q1D4</accession>
<comment type="caution">
    <text evidence="2">The sequence shown here is derived from an EMBL/GenBank/DDBJ whole genome shotgun (WGS) entry which is preliminary data.</text>
</comment>
<keyword evidence="1" id="KW-1133">Transmembrane helix</keyword>
<proteinExistence type="predicted"/>
<organism evidence="2 3">
    <name type="scientific">Candidatus Brachybacterium intestinipullorum</name>
    <dbReference type="NCBI Taxonomy" id="2838512"/>
    <lineage>
        <taxon>Bacteria</taxon>
        <taxon>Bacillati</taxon>
        <taxon>Actinomycetota</taxon>
        <taxon>Actinomycetes</taxon>
        <taxon>Micrococcales</taxon>
        <taxon>Dermabacteraceae</taxon>
        <taxon>Brachybacterium</taxon>
    </lineage>
</organism>
<keyword evidence="1" id="KW-0472">Membrane</keyword>
<dbReference type="PANTHER" id="PTHR43649:SF14">
    <property type="entry name" value="BLR3389 PROTEIN"/>
    <property type="match status" value="1"/>
</dbReference>
<dbReference type="InterPro" id="IPR006059">
    <property type="entry name" value="SBP"/>
</dbReference>
<dbReference type="Proteomes" id="UP000823854">
    <property type="component" value="Unassembled WGS sequence"/>
</dbReference>
<dbReference type="EMBL" id="DWWC01000226">
    <property type="protein sequence ID" value="HJC70204.1"/>
    <property type="molecule type" value="Genomic_DNA"/>
</dbReference>
<sequence length="447" mass="48168">MKHSSIFSTAMHRRLDRRALLRGVGGVGAAGGIAALAGCGSLSSASAEEISFWHLLSGPDGVTMSGLLDEYMATDGAADVTQTVLGWGAPYYTKLAMASAGGRAPDIAVMHSARVPGYAPGGLLDAWDLDLLGEFGIRQEDFPELIWDKMEVEGELLNIALDSHPFVLYYNTDIADEAGVLDSDGLLLPTETPEDFRDLALELSGAAPSGYGLSFGWLGDGMNQWRMFYTYYTQMGGTMELPEGGTMQYQEEIAIDAIEWILSLIDGEAGNPSHDGGTAISEFATGGSGAFFGGVWEIGSYRDEGVPFDMTMVPGVFGPPTAYADSHSFVLPFQSSPDPERRRAVHALVAHVLKHSLAWADAGHIPAYTPVVEDPAYQELEPQSHYADAIDHLVYDPPAWFTGSGSDFSTYFGNTMQNVWARRTDPLEGWNAFVGRIDDLLAKPSPM</sequence>
<dbReference type="InterPro" id="IPR050490">
    <property type="entry name" value="Bact_solute-bd_prot1"/>
</dbReference>
<dbReference type="Pfam" id="PF01547">
    <property type="entry name" value="SBP_bac_1"/>
    <property type="match status" value="1"/>
</dbReference>
<reference evidence="2" key="1">
    <citation type="journal article" date="2021" name="PeerJ">
        <title>Extensive microbial diversity within the chicken gut microbiome revealed by metagenomics and culture.</title>
        <authorList>
            <person name="Gilroy R."/>
            <person name="Ravi A."/>
            <person name="Getino M."/>
            <person name="Pursley I."/>
            <person name="Horton D.L."/>
            <person name="Alikhan N.F."/>
            <person name="Baker D."/>
            <person name="Gharbi K."/>
            <person name="Hall N."/>
            <person name="Watson M."/>
            <person name="Adriaenssens E.M."/>
            <person name="Foster-Nyarko E."/>
            <person name="Jarju S."/>
            <person name="Secka A."/>
            <person name="Antonio M."/>
            <person name="Oren A."/>
            <person name="Chaudhuri R.R."/>
            <person name="La Ragione R."/>
            <person name="Hildebrand F."/>
            <person name="Pallen M.J."/>
        </authorList>
    </citation>
    <scope>NUCLEOTIDE SEQUENCE</scope>
    <source>
        <strain evidence="2">CHK130-7132</strain>
    </source>
</reference>
<dbReference type="PANTHER" id="PTHR43649">
    <property type="entry name" value="ARABINOSE-BINDING PROTEIN-RELATED"/>
    <property type="match status" value="1"/>
</dbReference>
<protein>
    <submittedName>
        <fullName evidence="2">Extracellular solute-binding protein</fullName>
    </submittedName>
</protein>
<name>A0A9D2Q1D4_9MICO</name>
<dbReference type="PROSITE" id="PS51318">
    <property type="entry name" value="TAT"/>
    <property type="match status" value="1"/>
</dbReference>
<keyword evidence="1" id="KW-0812">Transmembrane</keyword>
<reference evidence="2" key="2">
    <citation type="submission" date="2021-04" db="EMBL/GenBank/DDBJ databases">
        <authorList>
            <person name="Gilroy R."/>
        </authorList>
    </citation>
    <scope>NUCLEOTIDE SEQUENCE</scope>
    <source>
        <strain evidence="2">CHK130-7132</strain>
    </source>
</reference>
<gene>
    <name evidence="2" type="ORF">H9932_11120</name>
</gene>